<accession>A0AA39GG57</accession>
<name>A0AA39GG57_SARSR</name>
<dbReference type="InterPro" id="IPR007219">
    <property type="entry name" value="XnlR_reg_dom"/>
</dbReference>
<dbReference type="PANTHER" id="PTHR47338">
    <property type="entry name" value="ZN(II)2CYS6 TRANSCRIPTION FACTOR (EUROFUNG)-RELATED"/>
    <property type="match status" value="1"/>
</dbReference>
<dbReference type="PANTHER" id="PTHR47338:SF4">
    <property type="entry name" value="ZN(II)2CYS6 TRANSCRIPTION FACTOR (EUROFUNG)"/>
    <property type="match status" value="1"/>
</dbReference>
<dbReference type="PROSITE" id="PS50048">
    <property type="entry name" value="ZN2_CY6_FUNGAL_2"/>
    <property type="match status" value="1"/>
</dbReference>
<evidence type="ECO:0000256" key="6">
    <source>
        <dbReference type="SAM" id="MobiDB-lite"/>
    </source>
</evidence>
<organism evidence="8 9">
    <name type="scientific">Sarocladium strictum</name>
    <name type="common">Black bundle disease fungus</name>
    <name type="synonym">Acremonium strictum</name>
    <dbReference type="NCBI Taxonomy" id="5046"/>
    <lineage>
        <taxon>Eukaryota</taxon>
        <taxon>Fungi</taxon>
        <taxon>Dikarya</taxon>
        <taxon>Ascomycota</taxon>
        <taxon>Pezizomycotina</taxon>
        <taxon>Sordariomycetes</taxon>
        <taxon>Hypocreomycetidae</taxon>
        <taxon>Hypocreales</taxon>
        <taxon>Sarocladiaceae</taxon>
        <taxon>Sarocladium</taxon>
    </lineage>
</organism>
<keyword evidence="4" id="KW-0804">Transcription</keyword>
<keyword evidence="9" id="KW-1185">Reference proteome</keyword>
<dbReference type="InterPro" id="IPR036864">
    <property type="entry name" value="Zn2-C6_fun-type_DNA-bd_sf"/>
</dbReference>
<evidence type="ECO:0000259" key="7">
    <source>
        <dbReference type="PROSITE" id="PS50048"/>
    </source>
</evidence>
<dbReference type="InterPro" id="IPR001138">
    <property type="entry name" value="Zn2Cys6_DnaBD"/>
</dbReference>
<feature type="domain" description="Zn(2)-C6 fungal-type" evidence="7">
    <location>
        <begin position="38"/>
        <end position="68"/>
    </location>
</feature>
<dbReference type="SMART" id="SM00066">
    <property type="entry name" value="GAL4"/>
    <property type="match status" value="1"/>
</dbReference>
<dbReference type="Pfam" id="PF04082">
    <property type="entry name" value="Fungal_trans"/>
    <property type="match status" value="1"/>
</dbReference>
<dbReference type="SMART" id="SM00906">
    <property type="entry name" value="Fungal_trans"/>
    <property type="match status" value="1"/>
</dbReference>
<gene>
    <name evidence="8" type="ORF">NLU13_6574</name>
</gene>
<dbReference type="Pfam" id="PF00172">
    <property type="entry name" value="Zn_clus"/>
    <property type="match status" value="1"/>
</dbReference>
<evidence type="ECO:0000256" key="1">
    <source>
        <dbReference type="ARBA" id="ARBA00004123"/>
    </source>
</evidence>
<evidence type="ECO:0000256" key="2">
    <source>
        <dbReference type="ARBA" id="ARBA00022723"/>
    </source>
</evidence>
<protein>
    <recommendedName>
        <fullName evidence="7">Zn(2)-C6 fungal-type domain-containing protein</fullName>
    </recommendedName>
</protein>
<feature type="region of interest" description="Disordered" evidence="6">
    <location>
        <begin position="770"/>
        <end position="790"/>
    </location>
</feature>
<evidence type="ECO:0000256" key="3">
    <source>
        <dbReference type="ARBA" id="ARBA00023015"/>
    </source>
</evidence>
<keyword evidence="2" id="KW-0479">Metal-binding</keyword>
<evidence type="ECO:0000256" key="4">
    <source>
        <dbReference type="ARBA" id="ARBA00023163"/>
    </source>
</evidence>
<reference evidence="8" key="1">
    <citation type="submission" date="2022-10" db="EMBL/GenBank/DDBJ databases">
        <title>Determination and structural analysis of whole genome sequence of Sarocladium strictum F4-1.</title>
        <authorList>
            <person name="Hu L."/>
            <person name="Jiang Y."/>
        </authorList>
    </citation>
    <scope>NUCLEOTIDE SEQUENCE</scope>
    <source>
        <strain evidence="8">F4-1</strain>
    </source>
</reference>
<evidence type="ECO:0000313" key="9">
    <source>
        <dbReference type="Proteomes" id="UP001175261"/>
    </source>
</evidence>
<keyword evidence="5" id="KW-0539">Nucleus</keyword>
<dbReference type="SUPFAM" id="SSF57701">
    <property type="entry name" value="Zn2/Cys6 DNA-binding domain"/>
    <property type="match status" value="1"/>
</dbReference>
<feature type="region of interest" description="Disordered" evidence="6">
    <location>
        <begin position="652"/>
        <end position="680"/>
    </location>
</feature>
<dbReference type="InterPro" id="IPR050815">
    <property type="entry name" value="TF_fung"/>
</dbReference>
<dbReference type="Proteomes" id="UP001175261">
    <property type="component" value="Unassembled WGS sequence"/>
</dbReference>
<comment type="subcellular location">
    <subcellularLocation>
        <location evidence="1">Nucleus</location>
    </subcellularLocation>
</comment>
<feature type="region of interest" description="Disordered" evidence="6">
    <location>
        <begin position="96"/>
        <end position="124"/>
    </location>
</feature>
<proteinExistence type="predicted"/>
<dbReference type="GO" id="GO:0000981">
    <property type="term" value="F:DNA-binding transcription factor activity, RNA polymerase II-specific"/>
    <property type="evidence" value="ECO:0007669"/>
    <property type="project" value="InterPro"/>
</dbReference>
<evidence type="ECO:0000313" key="8">
    <source>
        <dbReference type="EMBL" id="KAK0386738.1"/>
    </source>
</evidence>
<dbReference type="GO" id="GO:0008270">
    <property type="term" value="F:zinc ion binding"/>
    <property type="evidence" value="ECO:0007669"/>
    <property type="project" value="InterPro"/>
</dbReference>
<sequence length="826" mass="91272">MNTSQPTTLQPVAIPRPQVGIERLPARRPSNEPRELMNCKSCRKRKIKCNRVRPSCEACQIFQCSCIYDATPKKRGPKGDVLEALLRRVDGLEAKLKEKNSTEETSPTALKGTEASASTACEPTGDTARAAKRLALDTTINQQTQQAIASLPSPNPTREAQSPMQAEALLDIYFNRIHARPYYILDESSVRQRLQLKQLPSFLTHAISAVAARYTPHASGYQAAVKLSDEYAALARKDLDTDTPSVDGLQALLLLVVAFTAGGKGKKAFMLMTAAVGMTTALELHREMDPNASITPVERELRRRLFWTCYLLDRFSACGSKRPCLLNDDSILLRLPCWSPSPSSLPVDGEFFQAASNHQHFQTMAKRSQGSTGILIDITRILGTTNHYLATGGVRSDSHFPWHSLSKLSRIRQDLDLWISGTEDALSDVGALFSQVDSTILVLSKLIYHLIHCVIYRPFLPIDLGELTGNGQHQSWQIEATNLCFFHANAISELIDMGKQTNTIEWPAFVGYCICTAATVHIHGAHYNKQGPSAETSAFSPSAEYLSREMQQLSELRYAWAGVQHQRETLQDIYNAHAELVQTYANGPMRYKPGFQLDDFFKRYSDIGGRGGRSYTFDTANLSLVDLEFDFTADAYNGDDLFAPRIVESPDRSGLKRKMSIPQTVSRPAQASEHMSLDRPRPAQLRRYTEGDQGALRNIMRANHTPQQSTFPSAEAPLSAHTPNYQLISTSSGIHEHDFHDFGGHNSKSMVAVPEWPGDGGYTFHGKLPVQAGQSTSPGNLSASTAQGDDRDPFLNLLEQLAENERQLNPDGDGELDFLGTFGGAA</sequence>
<keyword evidence="3" id="KW-0805">Transcription regulation</keyword>
<dbReference type="AlphaFoldDB" id="A0AA39GG57"/>
<feature type="compositionally biased region" description="Polar residues" evidence="6">
    <location>
        <begin position="772"/>
        <end position="787"/>
    </location>
</feature>
<dbReference type="CDD" id="cd00067">
    <property type="entry name" value="GAL4"/>
    <property type="match status" value="1"/>
</dbReference>
<dbReference type="CDD" id="cd12148">
    <property type="entry name" value="fungal_TF_MHR"/>
    <property type="match status" value="1"/>
</dbReference>
<dbReference type="EMBL" id="JAPDFR010000005">
    <property type="protein sequence ID" value="KAK0386738.1"/>
    <property type="molecule type" value="Genomic_DNA"/>
</dbReference>
<dbReference type="Gene3D" id="4.10.240.10">
    <property type="entry name" value="Zn(2)-C6 fungal-type DNA-binding domain"/>
    <property type="match status" value="1"/>
</dbReference>
<dbReference type="GO" id="GO:0003677">
    <property type="term" value="F:DNA binding"/>
    <property type="evidence" value="ECO:0007669"/>
    <property type="project" value="InterPro"/>
</dbReference>
<dbReference type="GO" id="GO:0005634">
    <property type="term" value="C:nucleus"/>
    <property type="evidence" value="ECO:0007669"/>
    <property type="project" value="UniProtKB-SubCell"/>
</dbReference>
<comment type="caution">
    <text evidence="8">The sequence shown here is derived from an EMBL/GenBank/DDBJ whole genome shotgun (WGS) entry which is preliminary data.</text>
</comment>
<evidence type="ECO:0000256" key="5">
    <source>
        <dbReference type="ARBA" id="ARBA00023242"/>
    </source>
</evidence>
<dbReference type="GO" id="GO:0006351">
    <property type="term" value="P:DNA-templated transcription"/>
    <property type="evidence" value="ECO:0007669"/>
    <property type="project" value="InterPro"/>
</dbReference>